<keyword evidence="4" id="KW-1185">Reference proteome</keyword>
<dbReference type="InterPro" id="IPR011673">
    <property type="entry name" value="DUF1615"/>
</dbReference>
<name>A0ABS5DUA1_9BURK</name>
<keyword evidence="2" id="KW-0732">Signal</keyword>
<dbReference type="RefSeq" id="WP_210806332.1">
    <property type="nucleotide sequence ID" value="NZ_JAGQDG010000001.1"/>
</dbReference>
<dbReference type="Pfam" id="PF07759">
    <property type="entry name" value="DUF1615"/>
    <property type="match status" value="1"/>
</dbReference>
<organism evidence="3 4">
    <name type="scientific">Ideonella paludis</name>
    <dbReference type="NCBI Taxonomy" id="1233411"/>
    <lineage>
        <taxon>Bacteria</taxon>
        <taxon>Pseudomonadati</taxon>
        <taxon>Pseudomonadota</taxon>
        <taxon>Betaproteobacteria</taxon>
        <taxon>Burkholderiales</taxon>
        <taxon>Sphaerotilaceae</taxon>
        <taxon>Ideonella</taxon>
    </lineage>
</organism>
<evidence type="ECO:0000256" key="1">
    <source>
        <dbReference type="SAM" id="MobiDB-lite"/>
    </source>
</evidence>
<comment type="caution">
    <text evidence="3">The sequence shown here is derived from an EMBL/GenBank/DDBJ whole genome shotgun (WGS) entry which is preliminary data.</text>
</comment>
<dbReference type="Proteomes" id="UP000672097">
    <property type="component" value="Unassembled WGS sequence"/>
</dbReference>
<accession>A0ABS5DUA1</accession>
<feature type="compositionally biased region" description="Pro residues" evidence="1">
    <location>
        <begin position="44"/>
        <end position="77"/>
    </location>
</feature>
<feature type="compositionally biased region" description="Pro residues" evidence="1">
    <location>
        <begin position="25"/>
        <end position="37"/>
    </location>
</feature>
<protein>
    <submittedName>
        <fullName evidence="3">DUF1615 domain-containing protein</fullName>
    </submittedName>
</protein>
<proteinExistence type="predicted"/>
<sequence length="423" mass="46462">MKSPVCRLGLSAAAVLALAACTTPAPLPSPVPPPLPRPGVEGPAPTPAPRPAPVPQPSPPPQPPAPPVKPPEPPPAPAVTAAEVRTVALRLLPPTLADRKGWAEDIAVSFAALAIPAQAHKVCALAAVIEQESTWQADPPVANLSRIAQQELEKKRERLGVPKLVFDLALDKTSRTGQTYRQRLQRLKTEQELSLLFEDMASEIPFGGRLFEGQNPVRTGGSTQVSISFAAEQMRQRAYPWQPAGTAREEVFKRRGGVYFGAAMLLDYPVSYNRMLYRFADYNAGRYSSRNAAVQSLLAQLTGRSLVPDGDLLRYSGEVAQPPQSQPSEAWRALEALQFLGLGARQVAQDLMQEKRFEFEQTPTYLRLYELAQRKGLSPERERLPDIQLNSPKISRKLTTAWFAERCEARYRACLARETGRAP</sequence>
<evidence type="ECO:0000313" key="4">
    <source>
        <dbReference type="Proteomes" id="UP000672097"/>
    </source>
</evidence>
<reference evidence="3 4" key="1">
    <citation type="submission" date="2021-04" db="EMBL/GenBank/DDBJ databases">
        <title>The genome sequence of type strain Ideonella paludis KCTC 32238.</title>
        <authorList>
            <person name="Liu Y."/>
        </authorList>
    </citation>
    <scope>NUCLEOTIDE SEQUENCE [LARGE SCALE GENOMIC DNA]</scope>
    <source>
        <strain evidence="3 4">KCTC 32238</strain>
    </source>
</reference>
<dbReference type="PROSITE" id="PS51257">
    <property type="entry name" value="PROKAR_LIPOPROTEIN"/>
    <property type="match status" value="1"/>
</dbReference>
<gene>
    <name evidence="3" type="ORF">KAK11_03895</name>
</gene>
<feature type="chain" id="PRO_5046309598" evidence="2">
    <location>
        <begin position="20"/>
        <end position="423"/>
    </location>
</feature>
<feature type="signal peptide" evidence="2">
    <location>
        <begin position="1"/>
        <end position="19"/>
    </location>
</feature>
<feature type="region of interest" description="Disordered" evidence="1">
    <location>
        <begin position="23"/>
        <end position="78"/>
    </location>
</feature>
<evidence type="ECO:0000256" key="2">
    <source>
        <dbReference type="SAM" id="SignalP"/>
    </source>
</evidence>
<evidence type="ECO:0000313" key="3">
    <source>
        <dbReference type="EMBL" id="MBQ0934461.1"/>
    </source>
</evidence>
<dbReference type="EMBL" id="JAGQDG010000001">
    <property type="protein sequence ID" value="MBQ0934461.1"/>
    <property type="molecule type" value="Genomic_DNA"/>
</dbReference>